<reference evidence="2" key="1">
    <citation type="submission" date="2023-08" db="EMBL/GenBank/DDBJ databases">
        <title>Genomic analyses of the natural microbiome of Caenorhabditis elegans.</title>
        <authorList>
            <person name="Samuel B."/>
        </authorList>
    </citation>
    <scope>NUCLEOTIDE SEQUENCE</scope>
    <source>
        <strain evidence="2">BIGb0220</strain>
    </source>
</reference>
<dbReference type="EMBL" id="JAOQNN010000002">
    <property type="protein sequence ID" value="MCW2281438.1"/>
    <property type="molecule type" value="Genomic_DNA"/>
</dbReference>
<evidence type="ECO:0000313" key="2">
    <source>
        <dbReference type="EMBL" id="MCW2281438.1"/>
    </source>
</evidence>
<protein>
    <submittedName>
        <fullName evidence="2">Uncharacterized protein</fullName>
    </submittedName>
</protein>
<gene>
    <name evidence="1" type="ORF">M2256_001880</name>
    <name evidence="2" type="ORF">M2256_001960</name>
    <name evidence="3" type="ORF">M2256_002694</name>
</gene>
<dbReference type="RefSeq" id="WP_264653975.1">
    <property type="nucleotide sequence ID" value="NZ_JAOQNN010000001.1"/>
</dbReference>
<organism evidence="2 4">
    <name type="scientific">Lactococcus lactis</name>
    <dbReference type="NCBI Taxonomy" id="1358"/>
    <lineage>
        <taxon>Bacteria</taxon>
        <taxon>Bacillati</taxon>
        <taxon>Bacillota</taxon>
        <taxon>Bacilli</taxon>
        <taxon>Lactobacillales</taxon>
        <taxon>Streptococcaceae</taxon>
        <taxon>Lactococcus</taxon>
    </lineage>
</organism>
<dbReference type="Pfam" id="PF06854">
    <property type="entry name" value="Phage_Gp15"/>
    <property type="match status" value="1"/>
</dbReference>
<dbReference type="InterPro" id="IPR009660">
    <property type="entry name" value="Phage_A500_Gp15"/>
</dbReference>
<dbReference type="EMBL" id="JAOQNN010000002">
    <property type="protein sequence ID" value="MCW2282172.1"/>
    <property type="molecule type" value="Genomic_DNA"/>
</dbReference>
<sequence>MFSLTEPLEDSIIIRGQKVAVDFSFDTVLLWYQLLEDDSILSNDKIEIAFDNFVEESFSPPLSLEEKVDVIDIISQQIKETPYGKTINAVASIQEDCTSVSEKYFSYTQDAEAIYASFLFDYGIDLDLERGKLHYDKFKALLAGLSEKSYFKRILSIRQASHAEYEGEALTNLLEAQEYYALESEKSVDNLDNQMGDIFSMLKAQAEG</sequence>
<accession>A0AAW5TRG0</accession>
<comment type="caution">
    <text evidence="2">The sequence shown here is derived from an EMBL/GenBank/DDBJ whole genome shotgun (WGS) entry which is preliminary data.</text>
</comment>
<name>A0AAW5TRG0_9LACT</name>
<dbReference type="AlphaFoldDB" id="A0AAW5TRG0"/>
<evidence type="ECO:0000313" key="3">
    <source>
        <dbReference type="EMBL" id="MCW2282172.1"/>
    </source>
</evidence>
<dbReference type="Proteomes" id="UP001207687">
    <property type="component" value="Unassembled WGS sequence"/>
</dbReference>
<proteinExistence type="predicted"/>
<evidence type="ECO:0000313" key="4">
    <source>
        <dbReference type="Proteomes" id="UP001207687"/>
    </source>
</evidence>
<dbReference type="EMBL" id="JAOQNN010000001">
    <property type="protein sequence ID" value="MCW2281422.1"/>
    <property type="molecule type" value="Genomic_DNA"/>
</dbReference>
<evidence type="ECO:0000313" key="1">
    <source>
        <dbReference type="EMBL" id="MCW2281422.1"/>
    </source>
</evidence>